<gene>
    <name evidence="3" type="ORF">C3F09_07355</name>
</gene>
<keyword evidence="1" id="KW-0175">Coiled coil</keyword>
<dbReference type="Pfam" id="PF12679">
    <property type="entry name" value="ABC2_membrane_2"/>
    <property type="match status" value="1"/>
</dbReference>
<feature type="transmembrane region" description="Helical" evidence="2">
    <location>
        <begin position="243"/>
        <end position="262"/>
    </location>
</feature>
<protein>
    <recommendedName>
        <fullName evidence="5">DUF3526 domain-containing protein</fullName>
    </recommendedName>
</protein>
<feature type="transmembrane region" description="Helical" evidence="2">
    <location>
        <begin position="176"/>
        <end position="205"/>
    </location>
</feature>
<name>A0A855X517_9BACT</name>
<reference evidence="3 4" key="1">
    <citation type="journal article" date="2018" name="ISME J.">
        <title>A methanotrophic archaeon couples anaerobic oxidation of methane to Fe(III) reduction.</title>
        <authorList>
            <person name="Cai C."/>
            <person name="Leu A.O."/>
            <person name="Xie G.J."/>
            <person name="Guo J."/>
            <person name="Feng Y."/>
            <person name="Zhao J.X."/>
            <person name="Tyson G.W."/>
            <person name="Yuan Z."/>
            <person name="Hu S."/>
        </authorList>
    </citation>
    <scope>NUCLEOTIDE SEQUENCE [LARGE SCALE GENOMIC DNA]</scope>
    <source>
        <strain evidence="3">FeB_12</strain>
    </source>
</reference>
<keyword evidence="2" id="KW-0472">Membrane</keyword>
<feature type="transmembrane region" description="Helical" evidence="2">
    <location>
        <begin position="466"/>
        <end position="488"/>
    </location>
</feature>
<dbReference type="PANTHER" id="PTHR43471">
    <property type="entry name" value="ABC TRANSPORTER PERMEASE"/>
    <property type="match status" value="1"/>
</dbReference>
<dbReference type="InterPro" id="IPR021913">
    <property type="entry name" value="DUF3526"/>
</dbReference>
<feature type="coiled-coil region" evidence="1">
    <location>
        <begin position="334"/>
        <end position="361"/>
    </location>
</feature>
<evidence type="ECO:0000313" key="3">
    <source>
        <dbReference type="EMBL" id="PWB71879.1"/>
    </source>
</evidence>
<feature type="transmembrane region" description="Helical" evidence="2">
    <location>
        <begin position="118"/>
        <end position="142"/>
    </location>
</feature>
<evidence type="ECO:0000256" key="1">
    <source>
        <dbReference type="SAM" id="Coils"/>
    </source>
</evidence>
<keyword evidence="2" id="KW-1133">Transmembrane helix</keyword>
<accession>A0A855X517</accession>
<comment type="caution">
    <text evidence="3">The sequence shown here is derived from an EMBL/GenBank/DDBJ whole genome shotgun (WGS) entry which is preliminary data.</text>
</comment>
<evidence type="ECO:0000256" key="2">
    <source>
        <dbReference type="SAM" id="Phobius"/>
    </source>
</evidence>
<organism evidence="3 4">
    <name type="scientific">candidate division GN15 bacterium</name>
    <dbReference type="NCBI Taxonomy" id="2072418"/>
    <lineage>
        <taxon>Bacteria</taxon>
        <taxon>candidate division GN15</taxon>
    </lineage>
</organism>
<dbReference type="EMBL" id="PQAP01000100">
    <property type="protein sequence ID" value="PWB71879.1"/>
    <property type="molecule type" value="Genomic_DNA"/>
</dbReference>
<feature type="transmembrane region" description="Helical" evidence="2">
    <location>
        <begin position="21"/>
        <end position="42"/>
    </location>
</feature>
<sequence length="493" mass="54481">MRQLVLGILINKELRSILLSPKFAVSFGLCSVLILLSVFLGIQEYRSSVTQYQTARQLNDQQLRETSGWMRLTTKAYREPSPMQIFVSGLSYDIGRFSSVNSFNPVKLTGSTYSEDTIFALFRIIDFAFIVQVVLSLFAILFTFDAVCGEREDGTLKLVFSSAVPRAKYLIAKCAGAWLGLVVPICIPILLSILLLFVFAVPFAAGDWLRLGSLLGVSLLYFTFFVVLGVLLSTLTRRPSISFLFGLVSWVLAVLIIPRASATVAGQIVRVPTVAEIEGMRDGYATNRMNSFNEEFSKNWEKWAREDHAAGSERDSASVQDRMWTRMQVHDSARKVVQQEIEQYGERLNETVRQKKNAQMRLALSLARVSPAADYQLAAMTLAGNDVSMKDAYEEAIGLYRTQVMDLRDRKMAEAGPGGGGGIMVSISSDKGAQISAPKPKPLDLTGFPEFIKPQITVEHALEGTAVSFGILLLGIILAFGGAFAAFLRYDVR</sequence>
<proteinExistence type="predicted"/>
<dbReference type="Proteomes" id="UP000250918">
    <property type="component" value="Unassembled WGS sequence"/>
</dbReference>
<dbReference type="GO" id="GO:0005886">
    <property type="term" value="C:plasma membrane"/>
    <property type="evidence" value="ECO:0007669"/>
    <property type="project" value="UniProtKB-SubCell"/>
</dbReference>
<evidence type="ECO:0008006" key="5">
    <source>
        <dbReference type="Google" id="ProtNLM"/>
    </source>
</evidence>
<evidence type="ECO:0000313" key="4">
    <source>
        <dbReference type="Proteomes" id="UP000250918"/>
    </source>
</evidence>
<feature type="transmembrane region" description="Helical" evidence="2">
    <location>
        <begin position="211"/>
        <end position="231"/>
    </location>
</feature>
<dbReference type="Pfam" id="PF12040">
    <property type="entry name" value="DUF3526"/>
    <property type="match status" value="1"/>
</dbReference>
<dbReference type="GO" id="GO:0140359">
    <property type="term" value="F:ABC-type transporter activity"/>
    <property type="evidence" value="ECO:0007669"/>
    <property type="project" value="InterPro"/>
</dbReference>
<dbReference type="AlphaFoldDB" id="A0A855X517"/>
<keyword evidence="2" id="KW-0812">Transmembrane</keyword>